<evidence type="ECO:0000256" key="2">
    <source>
        <dbReference type="ARBA" id="ARBA00022801"/>
    </source>
</evidence>
<dbReference type="GO" id="GO:0008610">
    <property type="term" value="P:lipid biosynthetic process"/>
    <property type="evidence" value="ECO:0007669"/>
    <property type="project" value="TreeGrafter"/>
</dbReference>
<keyword evidence="2" id="KW-0378">Hydrolase</keyword>
<gene>
    <name evidence="4" type="ORF">FB471_5700</name>
</gene>
<protein>
    <submittedName>
        <fullName evidence="4">Surfactin synthase thioesterase subunit</fullName>
    </submittedName>
</protein>
<dbReference type="SMART" id="SM00824">
    <property type="entry name" value="PKS_TE"/>
    <property type="match status" value="1"/>
</dbReference>
<comment type="caution">
    <text evidence="4">The sequence shown here is derived from an EMBL/GenBank/DDBJ whole genome shotgun (WGS) entry which is preliminary data.</text>
</comment>
<dbReference type="SUPFAM" id="SSF53474">
    <property type="entry name" value="alpha/beta-Hydrolases"/>
    <property type="match status" value="1"/>
</dbReference>
<evidence type="ECO:0000259" key="3">
    <source>
        <dbReference type="SMART" id="SM00824"/>
    </source>
</evidence>
<dbReference type="InterPro" id="IPR029058">
    <property type="entry name" value="AB_hydrolase_fold"/>
</dbReference>
<feature type="domain" description="Thioesterase TesA-like" evidence="3">
    <location>
        <begin position="26"/>
        <end position="247"/>
    </location>
</feature>
<organism evidence="4 5">
    <name type="scientific">Amycolatopsis cihanbeyliensis</name>
    <dbReference type="NCBI Taxonomy" id="1128664"/>
    <lineage>
        <taxon>Bacteria</taxon>
        <taxon>Bacillati</taxon>
        <taxon>Actinomycetota</taxon>
        <taxon>Actinomycetes</taxon>
        <taxon>Pseudonocardiales</taxon>
        <taxon>Pseudonocardiaceae</taxon>
        <taxon>Amycolatopsis</taxon>
    </lineage>
</organism>
<dbReference type="Pfam" id="PF00975">
    <property type="entry name" value="Thioesterase"/>
    <property type="match status" value="1"/>
</dbReference>
<dbReference type="Proteomes" id="UP000320876">
    <property type="component" value="Unassembled WGS sequence"/>
</dbReference>
<keyword evidence="5" id="KW-1185">Reference proteome</keyword>
<dbReference type="AlphaFoldDB" id="A0A542DSA2"/>
<sequence length="248" mass="27531">MTVNAEDTTAWIRRYHPAPEAPHRLVCFPHAGGSASYYFPVARSLSPRVDVLAMQYPGRQDRYTEPCIDDIGELAERAAEVLRPWADQPLAFFGHSMGASLAFEVARKFEAEGIPLQHLFVSGRRAPTRTRDEGVHLLDDDGLLAEMRRLGGTEAAVLQEDDLVKMMLPVLRSDYKAAETYRYVPGPDVSCPIHALVGDADPRATVDEARSWGDHTSGEFTLRVFPGGHFYLGEQQAEVLRTISDHLG</sequence>
<dbReference type="InterPro" id="IPR020802">
    <property type="entry name" value="TesA-like"/>
</dbReference>
<accession>A0A542DSA2</accession>
<evidence type="ECO:0000313" key="5">
    <source>
        <dbReference type="Proteomes" id="UP000320876"/>
    </source>
</evidence>
<reference evidence="4 5" key="1">
    <citation type="submission" date="2019-06" db="EMBL/GenBank/DDBJ databases">
        <title>Sequencing the genomes of 1000 actinobacteria strains.</title>
        <authorList>
            <person name="Klenk H.-P."/>
        </authorList>
    </citation>
    <scope>NUCLEOTIDE SEQUENCE [LARGE SCALE GENOMIC DNA]</scope>
    <source>
        <strain evidence="4 5">DSM 45679</strain>
    </source>
</reference>
<dbReference type="PANTHER" id="PTHR11487">
    <property type="entry name" value="THIOESTERASE"/>
    <property type="match status" value="1"/>
</dbReference>
<dbReference type="InterPro" id="IPR001031">
    <property type="entry name" value="Thioesterase"/>
</dbReference>
<comment type="similarity">
    <text evidence="1">Belongs to the thioesterase family.</text>
</comment>
<dbReference type="OrthoDB" id="4169718at2"/>
<dbReference type="EMBL" id="VFML01000001">
    <property type="protein sequence ID" value="TQJ05856.1"/>
    <property type="molecule type" value="Genomic_DNA"/>
</dbReference>
<dbReference type="InterPro" id="IPR012223">
    <property type="entry name" value="TEII"/>
</dbReference>
<proteinExistence type="inferred from homology"/>
<evidence type="ECO:0000313" key="4">
    <source>
        <dbReference type="EMBL" id="TQJ05856.1"/>
    </source>
</evidence>
<dbReference type="RefSeq" id="WP_142001330.1">
    <property type="nucleotide sequence ID" value="NZ_VFML01000001.1"/>
</dbReference>
<evidence type="ECO:0000256" key="1">
    <source>
        <dbReference type="ARBA" id="ARBA00007169"/>
    </source>
</evidence>
<name>A0A542DSA2_AMYCI</name>
<dbReference type="Gene3D" id="3.40.50.1820">
    <property type="entry name" value="alpha/beta hydrolase"/>
    <property type="match status" value="1"/>
</dbReference>
<dbReference type="GO" id="GO:0016787">
    <property type="term" value="F:hydrolase activity"/>
    <property type="evidence" value="ECO:0007669"/>
    <property type="project" value="UniProtKB-KW"/>
</dbReference>
<dbReference type="PANTHER" id="PTHR11487:SF0">
    <property type="entry name" value="S-ACYL FATTY ACID SYNTHASE THIOESTERASE, MEDIUM CHAIN"/>
    <property type="match status" value="1"/>
</dbReference>